<evidence type="ECO:0000256" key="7">
    <source>
        <dbReference type="SAM" id="MobiDB-lite"/>
    </source>
</evidence>
<dbReference type="InterPro" id="IPR014014">
    <property type="entry name" value="RNA_helicase_DEAD_Q_motif"/>
</dbReference>
<dbReference type="PANTHER" id="PTHR47963">
    <property type="entry name" value="DEAD-BOX ATP-DEPENDENT RNA HELICASE 47, MITOCHONDRIAL"/>
    <property type="match status" value="1"/>
</dbReference>
<evidence type="ECO:0000256" key="3">
    <source>
        <dbReference type="ARBA" id="ARBA00022801"/>
    </source>
</evidence>
<dbReference type="EMBL" id="SMYO01000004">
    <property type="protein sequence ID" value="TDK62476.1"/>
    <property type="molecule type" value="Genomic_DNA"/>
</dbReference>
<dbReference type="CDD" id="cd18787">
    <property type="entry name" value="SF2_C_DEAD"/>
    <property type="match status" value="1"/>
</dbReference>
<evidence type="ECO:0000256" key="5">
    <source>
        <dbReference type="ARBA" id="ARBA00022840"/>
    </source>
</evidence>
<dbReference type="InterPro" id="IPR027417">
    <property type="entry name" value="P-loop_NTPase"/>
</dbReference>
<dbReference type="SUPFAM" id="SSF52540">
    <property type="entry name" value="P-loop containing nucleoside triphosphate hydrolases"/>
    <property type="match status" value="1"/>
</dbReference>
<dbReference type="SMART" id="SM00490">
    <property type="entry name" value="HELICc"/>
    <property type="match status" value="1"/>
</dbReference>
<proteinExistence type="predicted"/>
<dbReference type="GO" id="GO:0005840">
    <property type="term" value="C:ribosome"/>
    <property type="evidence" value="ECO:0007669"/>
    <property type="project" value="TreeGrafter"/>
</dbReference>
<name>A0A4V3AU11_9BACI</name>
<evidence type="ECO:0000256" key="1">
    <source>
        <dbReference type="ARBA" id="ARBA00012552"/>
    </source>
</evidence>
<evidence type="ECO:0000313" key="12">
    <source>
        <dbReference type="Proteomes" id="UP000295132"/>
    </source>
</evidence>
<evidence type="ECO:0000313" key="11">
    <source>
        <dbReference type="EMBL" id="TDK62476.1"/>
    </source>
</evidence>
<keyword evidence="3" id="KW-0378">Hydrolase</keyword>
<dbReference type="GO" id="GO:0003724">
    <property type="term" value="F:RNA helicase activity"/>
    <property type="evidence" value="ECO:0007669"/>
    <property type="project" value="UniProtKB-EC"/>
</dbReference>
<feature type="domain" description="DEAD-box RNA helicase Q" evidence="10">
    <location>
        <begin position="2"/>
        <end position="30"/>
    </location>
</feature>
<dbReference type="GO" id="GO:0005829">
    <property type="term" value="C:cytosol"/>
    <property type="evidence" value="ECO:0007669"/>
    <property type="project" value="TreeGrafter"/>
</dbReference>
<dbReference type="PROSITE" id="PS51194">
    <property type="entry name" value="HELICASE_CTER"/>
    <property type="match status" value="1"/>
</dbReference>
<evidence type="ECO:0000259" key="8">
    <source>
        <dbReference type="PROSITE" id="PS51192"/>
    </source>
</evidence>
<keyword evidence="2" id="KW-0547">Nucleotide-binding</keyword>
<keyword evidence="4 11" id="KW-0347">Helicase</keyword>
<dbReference type="Pfam" id="PF00271">
    <property type="entry name" value="Helicase_C"/>
    <property type="match status" value="1"/>
</dbReference>
<sequence>MPDFISLGISKELTETLRSFGIATPTPIQKQSIPVVMKGKDVIAQAQTGTGKTFAFILPILEKLDANALHVQALIVTPTRELALQITHEINKMIQDIENVNVLAVYGGQDVEKQLKKLEKNVQIVVGTPGRLLDHIRRGTLDLSRVHFLVLDEADQMLHIGFLGEVEDIIKETPKSRQTMLFSATIPDEVRNLAKKHMREPEYIQVEKRQGPAANVKQIAIHTIDRAKQATLIQLVETHRPFLAVIFCRTKRRVSKLFGILKAHGFSCDELHGDLSQAKREQVMKRFRDAEIQLLIATDVAARGLDVEGVTHVFNYDIPQDAESYVHRIGRTGRAGMKGLAITFYSSADRPTLDMIEKELNIRIQKQVPDGATEQIKKSDRDSKHDKPKQIKGNQQKRKPLNSKAGPLKGKRKNSEKTSWGSSAKSSRKNRSGKK</sequence>
<protein>
    <recommendedName>
        <fullName evidence="1">RNA helicase</fullName>
        <ecNumber evidence="1">3.6.4.13</ecNumber>
    </recommendedName>
</protein>
<gene>
    <name evidence="11" type="ORF">E2K98_10595</name>
</gene>
<dbReference type="InterPro" id="IPR014001">
    <property type="entry name" value="Helicase_ATP-bd"/>
</dbReference>
<evidence type="ECO:0000256" key="2">
    <source>
        <dbReference type="ARBA" id="ARBA00022741"/>
    </source>
</evidence>
<dbReference type="GO" id="GO:0005524">
    <property type="term" value="F:ATP binding"/>
    <property type="evidence" value="ECO:0007669"/>
    <property type="project" value="UniProtKB-KW"/>
</dbReference>
<dbReference type="Gene3D" id="3.40.50.300">
    <property type="entry name" value="P-loop containing nucleotide triphosphate hydrolases"/>
    <property type="match status" value="2"/>
</dbReference>
<evidence type="ECO:0000259" key="10">
    <source>
        <dbReference type="PROSITE" id="PS51195"/>
    </source>
</evidence>
<organism evidence="11 12">
    <name type="scientific">Bacillus salipaludis</name>
    <dbReference type="NCBI Taxonomy" id="2547811"/>
    <lineage>
        <taxon>Bacteria</taxon>
        <taxon>Bacillati</taxon>
        <taxon>Bacillota</taxon>
        <taxon>Bacilli</taxon>
        <taxon>Bacillales</taxon>
        <taxon>Bacillaceae</taxon>
        <taxon>Bacillus</taxon>
    </lineage>
</organism>
<feature type="compositionally biased region" description="Basic and acidic residues" evidence="7">
    <location>
        <begin position="375"/>
        <end position="389"/>
    </location>
</feature>
<dbReference type="PROSITE" id="PS51195">
    <property type="entry name" value="Q_MOTIF"/>
    <property type="match status" value="1"/>
</dbReference>
<dbReference type="GO" id="GO:0033592">
    <property type="term" value="F:RNA strand annealing activity"/>
    <property type="evidence" value="ECO:0007669"/>
    <property type="project" value="TreeGrafter"/>
</dbReference>
<reference evidence="11 12" key="1">
    <citation type="submission" date="2019-03" db="EMBL/GenBank/DDBJ databases">
        <title>Bacillus niacini sp. nov. a Nicotinate-Metabolizing Mesophile Isolated from Soil.</title>
        <authorList>
            <person name="Zhang G."/>
        </authorList>
    </citation>
    <scope>NUCLEOTIDE SEQUENCE [LARGE SCALE GENOMIC DNA]</scope>
    <source>
        <strain evidence="11 12">WN066</strain>
    </source>
</reference>
<evidence type="ECO:0000259" key="9">
    <source>
        <dbReference type="PROSITE" id="PS51194"/>
    </source>
</evidence>
<accession>A0A4V3AU11</accession>
<dbReference type="GO" id="GO:0009409">
    <property type="term" value="P:response to cold"/>
    <property type="evidence" value="ECO:0007669"/>
    <property type="project" value="TreeGrafter"/>
</dbReference>
<feature type="domain" description="Helicase C-terminal" evidence="9">
    <location>
        <begin position="231"/>
        <end position="376"/>
    </location>
</feature>
<dbReference type="InterPro" id="IPR001650">
    <property type="entry name" value="Helicase_C-like"/>
</dbReference>
<feature type="region of interest" description="Disordered" evidence="7">
    <location>
        <begin position="367"/>
        <end position="435"/>
    </location>
</feature>
<dbReference type="EC" id="3.6.4.13" evidence="1"/>
<dbReference type="InterPro" id="IPR011545">
    <property type="entry name" value="DEAD/DEAH_box_helicase_dom"/>
</dbReference>
<dbReference type="RefSeq" id="WP_133334192.1">
    <property type="nucleotide sequence ID" value="NZ_SMYO01000004.1"/>
</dbReference>
<comment type="caution">
    <text evidence="11">The sequence shown here is derived from an EMBL/GenBank/DDBJ whole genome shotgun (WGS) entry which is preliminary data.</text>
</comment>
<dbReference type="PROSITE" id="PS51192">
    <property type="entry name" value="HELICASE_ATP_BIND_1"/>
    <property type="match status" value="1"/>
</dbReference>
<feature type="short sequence motif" description="Q motif" evidence="6">
    <location>
        <begin position="2"/>
        <end position="30"/>
    </location>
</feature>
<feature type="domain" description="Helicase ATP-binding" evidence="8">
    <location>
        <begin position="33"/>
        <end position="204"/>
    </location>
</feature>
<dbReference type="Proteomes" id="UP000295132">
    <property type="component" value="Unassembled WGS sequence"/>
</dbReference>
<dbReference type="GO" id="GO:0016787">
    <property type="term" value="F:hydrolase activity"/>
    <property type="evidence" value="ECO:0007669"/>
    <property type="project" value="UniProtKB-KW"/>
</dbReference>
<keyword evidence="5" id="KW-0067">ATP-binding</keyword>
<dbReference type="CDD" id="cd00268">
    <property type="entry name" value="DEADc"/>
    <property type="match status" value="1"/>
</dbReference>
<dbReference type="AlphaFoldDB" id="A0A4V3AU11"/>
<evidence type="ECO:0000256" key="4">
    <source>
        <dbReference type="ARBA" id="ARBA00022806"/>
    </source>
</evidence>
<feature type="compositionally biased region" description="Basic residues" evidence="7">
    <location>
        <begin position="426"/>
        <end position="435"/>
    </location>
</feature>
<dbReference type="Pfam" id="PF00270">
    <property type="entry name" value="DEAD"/>
    <property type="match status" value="1"/>
</dbReference>
<dbReference type="SMART" id="SM00487">
    <property type="entry name" value="DEXDc"/>
    <property type="match status" value="1"/>
</dbReference>
<dbReference type="PANTHER" id="PTHR47963:SF8">
    <property type="entry name" value="ATP-DEPENDENT RNA HELICASE DEAD"/>
    <property type="match status" value="1"/>
</dbReference>
<dbReference type="InterPro" id="IPR050547">
    <property type="entry name" value="DEAD_box_RNA_helicases"/>
</dbReference>
<dbReference type="InterPro" id="IPR044742">
    <property type="entry name" value="DEAD/DEAH_RhlB"/>
</dbReference>
<evidence type="ECO:0000256" key="6">
    <source>
        <dbReference type="PROSITE-ProRule" id="PRU00552"/>
    </source>
</evidence>